<comment type="cofactor">
    <cofactor evidence="1 13 14">
        <name>Zn(2+)</name>
        <dbReference type="ChEBI" id="CHEBI:29105"/>
    </cofactor>
</comment>
<feature type="active site" description="Proton donor" evidence="12">
    <location>
        <position position="54"/>
    </location>
</feature>
<reference evidence="16" key="2">
    <citation type="submission" date="2021-04" db="EMBL/GenBank/DDBJ databases">
        <authorList>
            <person name="Gilroy R."/>
        </authorList>
    </citation>
    <scope>NUCLEOTIDE SEQUENCE</scope>
    <source>
        <strain evidence="16">CHK169-2315</strain>
    </source>
</reference>
<evidence type="ECO:0000256" key="8">
    <source>
        <dbReference type="ARBA" id="ARBA00022833"/>
    </source>
</evidence>
<dbReference type="EMBL" id="DXHX01000015">
    <property type="protein sequence ID" value="HIV73609.1"/>
    <property type="molecule type" value="Genomic_DNA"/>
</dbReference>
<evidence type="ECO:0000256" key="5">
    <source>
        <dbReference type="ARBA" id="ARBA00018266"/>
    </source>
</evidence>
<proteinExistence type="inferred from homology"/>
<evidence type="ECO:0000259" key="15">
    <source>
        <dbReference type="PROSITE" id="PS51747"/>
    </source>
</evidence>
<dbReference type="GO" id="GO:0008270">
    <property type="term" value="F:zinc ion binding"/>
    <property type="evidence" value="ECO:0007669"/>
    <property type="project" value="UniProtKB-UniRule"/>
</dbReference>
<dbReference type="InterPro" id="IPR016193">
    <property type="entry name" value="Cytidine_deaminase-like"/>
</dbReference>
<evidence type="ECO:0000256" key="1">
    <source>
        <dbReference type="ARBA" id="ARBA00001947"/>
    </source>
</evidence>
<dbReference type="Pfam" id="PF00383">
    <property type="entry name" value="dCMP_cyt_deam_1"/>
    <property type="match status" value="1"/>
</dbReference>
<protein>
    <recommendedName>
        <fullName evidence="5 14">Cytidine deaminase</fullName>
        <ecNumber evidence="4 14">3.5.4.5</ecNumber>
    </recommendedName>
    <alternativeName>
        <fullName evidence="9 14">Cytidine aminohydrolase</fullName>
    </alternativeName>
</protein>
<evidence type="ECO:0000313" key="16">
    <source>
        <dbReference type="EMBL" id="HIV73609.1"/>
    </source>
</evidence>
<dbReference type="PROSITE" id="PS00903">
    <property type="entry name" value="CYT_DCMP_DEAMINASES_1"/>
    <property type="match status" value="1"/>
</dbReference>
<comment type="catalytic activity">
    <reaction evidence="10 14">
        <text>2'-deoxycytidine + H2O + H(+) = 2'-deoxyuridine + NH4(+)</text>
        <dbReference type="Rhea" id="RHEA:13433"/>
        <dbReference type="ChEBI" id="CHEBI:15377"/>
        <dbReference type="ChEBI" id="CHEBI:15378"/>
        <dbReference type="ChEBI" id="CHEBI:15698"/>
        <dbReference type="ChEBI" id="CHEBI:16450"/>
        <dbReference type="ChEBI" id="CHEBI:28938"/>
        <dbReference type="EC" id="3.5.4.5"/>
    </reaction>
</comment>
<sequence length="129" mass="14380">MKETLIERAKKAQEKAHVPYSNFRVGAALLTEDGKIYEGCNIEVSSFSLTCCAERTAIFKAVSEGEKQFRAIAVIGDSEGPVSPCGACRQVMADFFDEHMKVYLTNHHNEIKEMTVAQLLPYSFSLDKL</sequence>
<evidence type="ECO:0000256" key="12">
    <source>
        <dbReference type="PIRSR" id="PIRSR606262-1"/>
    </source>
</evidence>
<name>A0A9D1PLI7_9BACI</name>
<evidence type="ECO:0000256" key="7">
    <source>
        <dbReference type="ARBA" id="ARBA00022801"/>
    </source>
</evidence>
<dbReference type="NCBIfam" id="NF004064">
    <property type="entry name" value="PRK05578.1"/>
    <property type="match status" value="1"/>
</dbReference>
<evidence type="ECO:0000256" key="9">
    <source>
        <dbReference type="ARBA" id="ARBA00032005"/>
    </source>
</evidence>
<evidence type="ECO:0000256" key="14">
    <source>
        <dbReference type="RuleBase" id="RU364006"/>
    </source>
</evidence>
<dbReference type="GO" id="GO:0055086">
    <property type="term" value="P:nucleobase-containing small molecule metabolic process"/>
    <property type="evidence" value="ECO:0007669"/>
    <property type="project" value="UniProtKB-ARBA"/>
</dbReference>
<comment type="caution">
    <text evidence="16">The sequence shown here is derived from an EMBL/GenBank/DDBJ whole genome shotgun (WGS) entry which is preliminary data.</text>
</comment>
<reference evidence="16" key="1">
    <citation type="journal article" date="2021" name="PeerJ">
        <title>Extensive microbial diversity within the chicken gut microbiome revealed by metagenomics and culture.</title>
        <authorList>
            <person name="Gilroy R."/>
            <person name="Ravi A."/>
            <person name="Getino M."/>
            <person name="Pursley I."/>
            <person name="Horton D.L."/>
            <person name="Alikhan N.F."/>
            <person name="Baker D."/>
            <person name="Gharbi K."/>
            <person name="Hall N."/>
            <person name="Watson M."/>
            <person name="Adriaenssens E.M."/>
            <person name="Foster-Nyarko E."/>
            <person name="Jarju S."/>
            <person name="Secka A."/>
            <person name="Antonio M."/>
            <person name="Oren A."/>
            <person name="Chaudhuri R.R."/>
            <person name="La Ragione R."/>
            <person name="Hildebrand F."/>
            <person name="Pallen M.J."/>
        </authorList>
    </citation>
    <scope>NUCLEOTIDE SEQUENCE</scope>
    <source>
        <strain evidence="16">CHK169-2315</strain>
    </source>
</reference>
<dbReference type="CDD" id="cd01283">
    <property type="entry name" value="cytidine_deaminase"/>
    <property type="match status" value="1"/>
</dbReference>
<comment type="similarity">
    <text evidence="3 14">Belongs to the cytidine and deoxycytidylate deaminase family.</text>
</comment>
<dbReference type="InterPro" id="IPR002125">
    <property type="entry name" value="CMP_dCMP_dom"/>
</dbReference>
<keyword evidence="8 13" id="KW-0862">Zinc</keyword>
<comment type="catalytic activity">
    <reaction evidence="11 14">
        <text>cytidine + H2O + H(+) = uridine + NH4(+)</text>
        <dbReference type="Rhea" id="RHEA:16069"/>
        <dbReference type="ChEBI" id="CHEBI:15377"/>
        <dbReference type="ChEBI" id="CHEBI:15378"/>
        <dbReference type="ChEBI" id="CHEBI:16704"/>
        <dbReference type="ChEBI" id="CHEBI:17562"/>
        <dbReference type="ChEBI" id="CHEBI:28938"/>
        <dbReference type="EC" id="3.5.4.5"/>
    </reaction>
</comment>
<evidence type="ECO:0000256" key="13">
    <source>
        <dbReference type="PIRSR" id="PIRSR606262-3"/>
    </source>
</evidence>
<evidence type="ECO:0000256" key="6">
    <source>
        <dbReference type="ARBA" id="ARBA00022723"/>
    </source>
</evidence>
<evidence type="ECO:0000313" key="17">
    <source>
        <dbReference type="Proteomes" id="UP000823937"/>
    </source>
</evidence>
<feature type="binding site" evidence="13">
    <location>
        <position position="52"/>
    </location>
    <ligand>
        <name>Zn(2+)</name>
        <dbReference type="ChEBI" id="CHEBI:29105"/>
        <note>catalytic</note>
    </ligand>
</feature>
<dbReference type="InterPro" id="IPR006262">
    <property type="entry name" value="Cyt_deam_tetra"/>
</dbReference>
<dbReference type="AlphaFoldDB" id="A0A9D1PLI7"/>
<dbReference type="FunFam" id="3.40.140.10:FF:000008">
    <property type="entry name" value="Cytidine deaminase"/>
    <property type="match status" value="1"/>
</dbReference>
<dbReference type="GO" id="GO:0005829">
    <property type="term" value="C:cytosol"/>
    <property type="evidence" value="ECO:0007669"/>
    <property type="project" value="TreeGrafter"/>
</dbReference>
<dbReference type="InterPro" id="IPR050202">
    <property type="entry name" value="Cyt/Deoxycyt_deaminase"/>
</dbReference>
<gene>
    <name evidence="16" type="ORF">H9895_00835</name>
</gene>
<dbReference type="PANTHER" id="PTHR11644:SF2">
    <property type="entry name" value="CYTIDINE DEAMINASE"/>
    <property type="match status" value="1"/>
</dbReference>
<organism evidence="16 17">
    <name type="scientific">Candidatus Pseudogracilibacillus intestinigallinarum</name>
    <dbReference type="NCBI Taxonomy" id="2838742"/>
    <lineage>
        <taxon>Bacteria</taxon>
        <taxon>Bacillati</taxon>
        <taxon>Bacillota</taxon>
        <taxon>Bacilli</taxon>
        <taxon>Bacillales</taxon>
        <taxon>Bacillaceae</taxon>
        <taxon>Pseudogracilibacillus</taxon>
    </lineage>
</organism>
<dbReference type="EC" id="3.5.4.5" evidence="4 14"/>
<dbReference type="InterPro" id="IPR016192">
    <property type="entry name" value="APOBEC/CMP_deaminase_Zn-bd"/>
</dbReference>
<dbReference type="Proteomes" id="UP000823937">
    <property type="component" value="Unassembled WGS sequence"/>
</dbReference>
<keyword evidence="7 14" id="KW-0378">Hydrolase</keyword>
<dbReference type="GO" id="GO:0072527">
    <property type="term" value="P:pyrimidine-containing compound metabolic process"/>
    <property type="evidence" value="ECO:0007669"/>
    <property type="project" value="UniProtKB-ARBA"/>
</dbReference>
<dbReference type="GO" id="GO:0042802">
    <property type="term" value="F:identical protein binding"/>
    <property type="evidence" value="ECO:0007669"/>
    <property type="project" value="UniProtKB-ARBA"/>
</dbReference>
<evidence type="ECO:0000256" key="2">
    <source>
        <dbReference type="ARBA" id="ARBA00003949"/>
    </source>
</evidence>
<dbReference type="NCBIfam" id="TIGR01354">
    <property type="entry name" value="cyt_deam_tetra"/>
    <property type="match status" value="1"/>
</dbReference>
<feature type="binding site" evidence="13">
    <location>
        <position position="85"/>
    </location>
    <ligand>
        <name>Zn(2+)</name>
        <dbReference type="ChEBI" id="CHEBI:29105"/>
        <note>catalytic</note>
    </ligand>
</feature>
<dbReference type="GO" id="GO:0004126">
    <property type="term" value="F:cytidine deaminase activity"/>
    <property type="evidence" value="ECO:0007669"/>
    <property type="project" value="UniProtKB-UniRule"/>
</dbReference>
<dbReference type="PROSITE" id="PS51747">
    <property type="entry name" value="CYT_DCMP_DEAMINASES_2"/>
    <property type="match status" value="1"/>
</dbReference>
<evidence type="ECO:0000256" key="10">
    <source>
        <dbReference type="ARBA" id="ARBA00049252"/>
    </source>
</evidence>
<dbReference type="SUPFAM" id="SSF53927">
    <property type="entry name" value="Cytidine deaminase-like"/>
    <property type="match status" value="1"/>
</dbReference>
<keyword evidence="6 13" id="KW-0479">Metal-binding</keyword>
<accession>A0A9D1PLI7</accession>
<evidence type="ECO:0000256" key="4">
    <source>
        <dbReference type="ARBA" id="ARBA00012783"/>
    </source>
</evidence>
<comment type="function">
    <text evidence="2 14">This enzyme scavenges exogenous and endogenous cytidine and 2'-deoxycytidine for UMP synthesis.</text>
</comment>
<feature type="domain" description="CMP/dCMP-type deaminase" evidence="15">
    <location>
        <begin position="1"/>
        <end position="127"/>
    </location>
</feature>
<evidence type="ECO:0000256" key="11">
    <source>
        <dbReference type="ARBA" id="ARBA00049558"/>
    </source>
</evidence>
<evidence type="ECO:0000256" key="3">
    <source>
        <dbReference type="ARBA" id="ARBA00006576"/>
    </source>
</evidence>
<feature type="binding site" evidence="13">
    <location>
        <position position="88"/>
    </location>
    <ligand>
        <name>Zn(2+)</name>
        <dbReference type="ChEBI" id="CHEBI:29105"/>
        <note>catalytic</note>
    </ligand>
</feature>
<dbReference type="PANTHER" id="PTHR11644">
    <property type="entry name" value="CYTIDINE DEAMINASE"/>
    <property type="match status" value="1"/>
</dbReference>
<dbReference type="Gene3D" id="3.40.140.10">
    <property type="entry name" value="Cytidine Deaminase, domain 2"/>
    <property type="match status" value="1"/>
</dbReference>